<dbReference type="EMBL" id="MUIO01000059">
    <property type="protein sequence ID" value="ORC58378.1"/>
    <property type="molecule type" value="Genomic_DNA"/>
</dbReference>
<sequence>MLSPDVNDTLDKLTDAYAGIVGIDSFALSCESIQIVKIADEPDWLPAVAAEFKQLDSAADAWQQDRGQVWSPVILAFENYFAMFSGVANTLSATTNNSAEFWINALSTTLLPEAKKSLAATQAAQADLKLRMTAFSAVLPELDTSIAAGWNALASEEQQMLKLTEQLGELVNYVQALGSKLTSDAISSGKGVAQSAVSMLYTAGAAGAEAAVPVLGLAVAVITIGKSFYDLIEDDNQLIATLNQISTTKAQLSDEALGLALTKSTLQTLYSVEEQYLALHDALPGLIDLWEAQTSKIEDAISALNAGAQPNQYLDLRTLPMALVAWQSINTFVTHITKTDIGVGEPVTIDISKAEIRPTFPTLVGA</sequence>
<dbReference type="AlphaFoldDB" id="A0A1X0N4D4"/>
<protein>
    <submittedName>
        <fullName evidence="1">Uncharacterized protein</fullName>
    </submittedName>
</protein>
<dbReference type="Proteomes" id="UP000192815">
    <property type="component" value="Unassembled WGS sequence"/>
</dbReference>
<keyword evidence="2" id="KW-1185">Reference proteome</keyword>
<dbReference type="OrthoDB" id="8556612at2"/>
<dbReference type="STRING" id="1958950.BZK31_15365"/>
<name>A0A1X0N4D4_9PSED</name>
<evidence type="ECO:0000313" key="2">
    <source>
        <dbReference type="Proteomes" id="UP000192815"/>
    </source>
</evidence>
<dbReference type="RefSeq" id="WP_083183805.1">
    <property type="nucleotide sequence ID" value="NZ_CBCRZR010000038.1"/>
</dbReference>
<organism evidence="1 2">
    <name type="scientific">Pseudomonas floridensis</name>
    <dbReference type="NCBI Taxonomy" id="1958950"/>
    <lineage>
        <taxon>Bacteria</taxon>
        <taxon>Pseudomonadati</taxon>
        <taxon>Pseudomonadota</taxon>
        <taxon>Gammaproteobacteria</taxon>
        <taxon>Pseudomonadales</taxon>
        <taxon>Pseudomonadaceae</taxon>
        <taxon>Pseudomonas</taxon>
    </lineage>
</organism>
<comment type="caution">
    <text evidence="1">The sequence shown here is derived from an EMBL/GenBank/DDBJ whole genome shotgun (WGS) entry which is preliminary data.</text>
</comment>
<dbReference type="Gene3D" id="1.20.1170.10">
    <property type="match status" value="1"/>
</dbReference>
<gene>
    <name evidence="1" type="ORF">BZK31_15365</name>
</gene>
<evidence type="ECO:0000313" key="1">
    <source>
        <dbReference type="EMBL" id="ORC58378.1"/>
    </source>
</evidence>
<proteinExistence type="predicted"/>
<reference evidence="2" key="1">
    <citation type="submission" date="2017-02" db="EMBL/GenBank/DDBJ databases">
        <title>Pseudomonas floridae sp. nov., a novel pathogenic bacterial species isolated from tomato.</title>
        <authorList>
            <person name="Timilsina S."/>
            <person name="Vallad G.E."/>
            <person name="Jones J.B."/>
        </authorList>
    </citation>
    <scope>NUCLEOTIDE SEQUENCE [LARGE SCALE GENOMIC DNA]</scope>
    <source>
        <strain evidence="2">GEV388</strain>
    </source>
</reference>
<accession>A0A1X0N4D4</accession>